<keyword evidence="4 9" id="KW-0808">Transferase</keyword>
<keyword evidence="6 9" id="KW-0865">Zymogen</keyword>
<dbReference type="InterPro" id="IPR000101">
    <property type="entry name" value="GGT_peptidase"/>
</dbReference>
<evidence type="ECO:0000256" key="8">
    <source>
        <dbReference type="ARBA" id="ARBA00047417"/>
    </source>
</evidence>
<reference evidence="11" key="1">
    <citation type="journal article" date="2019" name="Int. J. Syst. Evol. Microbiol.">
        <title>The Global Catalogue of Microorganisms (GCM) 10K type strain sequencing project: providing services to taxonomists for standard genome sequencing and annotation.</title>
        <authorList>
            <consortium name="The Broad Institute Genomics Platform"/>
            <consortium name="The Broad Institute Genome Sequencing Center for Infectious Disease"/>
            <person name="Wu L."/>
            <person name="Ma J."/>
        </authorList>
    </citation>
    <scope>NUCLEOTIDE SEQUENCE [LARGE SCALE GENOMIC DNA]</scope>
    <source>
        <strain evidence="11">KCTC 52232</strain>
    </source>
</reference>
<evidence type="ECO:0000313" key="10">
    <source>
        <dbReference type="EMBL" id="MFD2864712.1"/>
    </source>
</evidence>
<dbReference type="EC" id="2.3.2.2" evidence="9"/>
<dbReference type="InterPro" id="IPR029055">
    <property type="entry name" value="Ntn_hydrolases_N"/>
</dbReference>
<proteinExistence type="inferred from homology"/>
<evidence type="ECO:0000313" key="11">
    <source>
        <dbReference type="Proteomes" id="UP001597601"/>
    </source>
</evidence>
<dbReference type="Pfam" id="PF01019">
    <property type="entry name" value="G_glu_transpept"/>
    <property type="match status" value="1"/>
</dbReference>
<organism evidence="10 11">
    <name type="scientific">Mucilaginibacter antarcticus</name>
    <dbReference type="NCBI Taxonomy" id="1855725"/>
    <lineage>
        <taxon>Bacteria</taxon>
        <taxon>Pseudomonadati</taxon>
        <taxon>Bacteroidota</taxon>
        <taxon>Sphingobacteriia</taxon>
        <taxon>Sphingobacteriales</taxon>
        <taxon>Sphingobacteriaceae</taxon>
        <taxon>Mucilaginibacter</taxon>
    </lineage>
</organism>
<dbReference type="NCBIfam" id="TIGR00066">
    <property type="entry name" value="g_glut_trans"/>
    <property type="match status" value="1"/>
</dbReference>
<comment type="caution">
    <text evidence="10">The sequence shown here is derived from an EMBL/GenBank/DDBJ whole genome shotgun (WGS) entry which is preliminary data.</text>
</comment>
<evidence type="ECO:0000256" key="7">
    <source>
        <dbReference type="ARBA" id="ARBA00023315"/>
    </source>
</evidence>
<comment type="catalytic activity">
    <reaction evidence="1 9">
        <text>an S-substituted glutathione + H2O = an S-substituted L-cysteinylglycine + L-glutamate</text>
        <dbReference type="Rhea" id="RHEA:59468"/>
        <dbReference type="ChEBI" id="CHEBI:15377"/>
        <dbReference type="ChEBI" id="CHEBI:29985"/>
        <dbReference type="ChEBI" id="CHEBI:90779"/>
        <dbReference type="ChEBI" id="CHEBI:143103"/>
        <dbReference type="EC" id="3.4.19.13"/>
    </reaction>
</comment>
<keyword evidence="7 9" id="KW-0012">Acyltransferase</keyword>
<dbReference type="GO" id="GO:0103068">
    <property type="term" value="F:leukotriene C4 gamma-glutamyl transferase activity"/>
    <property type="evidence" value="ECO:0007669"/>
    <property type="project" value="UniProtKB-EC"/>
</dbReference>
<comment type="catalytic activity">
    <reaction evidence="2 9">
        <text>glutathione + H2O = L-cysteinylglycine + L-glutamate</text>
        <dbReference type="Rhea" id="RHEA:28807"/>
        <dbReference type="ChEBI" id="CHEBI:15377"/>
        <dbReference type="ChEBI" id="CHEBI:29985"/>
        <dbReference type="ChEBI" id="CHEBI:57925"/>
        <dbReference type="ChEBI" id="CHEBI:61694"/>
        <dbReference type="EC" id="3.4.19.13"/>
    </reaction>
</comment>
<evidence type="ECO:0000256" key="4">
    <source>
        <dbReference type="ARBA" id="ARBA00022679"/>
    </source>
</evidence>
<dbReference type="Proteomes" id="UP001597601">
    <property type="component" value="Unassembled WGS sequence"/>
</dbReference>
<dbReference type="SUPFAM" id="SSF56235">
    <property type="entry name" value="N-terminal nucleophile aminohydrolases (Ntn hydrolases)"/>
    <property type="match status" value="1"/>
</dbReference>
<comment type="catalytic activity">
    <reaction evidence="8 9">
        <text>an N-terminal (5-L-glutamyl)-[peptide] + an alpha-amino acid = 5-L-glutamyl amino acid + an N-terminal L-alpha-aminoacyl-[peptide]</text>
        <dbReference type="Rhea" id="RHEA:23904"/>
        <dbReference type="Rhea" id="RHEA-COMP:9780"/>
        <dbReference type="Rhea" id="RHEA-COMP:9795"/>
        <dbReference type="ChEBI" id="CHEBI:77644"/>
        <dbReference type="ChEBI" id="CHEBI:78597"/>
        <dbReference type="ChEBI" id="CHEBI:78599"/>
        <dbReference type="ChEBI" id="CHEBI:78608"/>
        <dbReference type="EC" id="2.3.2.2"/>
    </reaction>
</comment>
<dbReference type="PANTHER" id="PTHR43199:SF1">
    <property type="entry name" value="GLUTATHIONE HYDROLASE PROENZYME"/>
    <property type="match status" value="1"/>
</dbReference>
<evidence type="ECO:0000256" key="2">
    <source>
        <dbReference type="ARBA" id="ARBA00001089"/>
    </source>
</evidence>
<evidence type="ECO:0000256" key="9">
    <source>
        <dbReference type="RuleBase" id="RU368036"/>
    </source>
</evidence>
<dbReference type="InterPro" id="IPR055262">
    <property type="entry name" value="GGT_CS"/>
</dbReference>
<dbReference type="EMBL" id="JBHUON010000008">
    <property type="protein sequence ID" value="MFD2864712.1"/>
    <property type="molecule type" value="Genomic_DNA"/>
</dbReference>
<dbReference type="RefSeq" id="WP_377126017.1">
    <property type="nucleotide sequence ID" value="NZ_JBHUON010000008.1"/>
</dbReference>
<dbReference type="Gene3D" id="1.10.246.130">
    <property type="match status" value="1"/>
</dbReference>
<name>A0ABW5XNE2_9SPHI</name>
<dbReference type="Gene3D" id="3.60.20.40">
    <property type="match status" value="1"/>
</dbReference>
<evidence type="ECO:0000256" key="5">
    <source>
        <dbReference type="ARBA" id="ARBA00022801"/>
    </source>
</evidence>
<evidence type="ECO:0000256" key="6">
    <source>
        <dbReference type="ARBA" id="ARBA00023145"/>
    </source>
</evidence>
<evidence type="ECO:0000256" key="1">
    <source>
        <dbReference type="ARBA" id="ARBA00001049"/>
    </source>
</evidence>
<gene>
    <name evidence="10" type="primary">ggt</name>
    <name evidence="10" type="ORF">ACFSYC_08445</name>
</gene>
<comment type="PTM">
    <text evidence="9">Cleaved by autocatalysis into a large and a small subunit.</text>
</comment>
<accession>A0ABW5XNE2</accession>
<sequence>MQKRFVFLLIGVVLTHSLPAQIPGKSYQNGMVVCAYPDASKVGLDILKKGGNAVDAAVAVQFALAVVHPSAGNIGGGGFMVYRAATGLTGTLDFREKAPSASSANMYLDAAGNIINNMSLATPAASGVPGSVDGMVSAHKKFGKLPWATLVQPAINLAANGFKVTDRLANELNSTRNTFIKSNPGKNYLLKATNWVAGDILVQADLAKTLQLIRDKGRAGFYAGKTADAIVAEMKTGNGLISKADLASYHSIWRKPITGRYKDYTIITMPPPSSGGIALMQLLKSVEKYPLRRWGFNADSTVQLMVEAERRVYADRSKYLGDPDFYKVPVDSLLQTTYIKKRMSNFSWDTATPSSSIQPGIFKGYESDQTTHFSIVDKAGNAVAITTTLNGSYGSKIFVGGGGFLLNNEMDDFSSKPGIPNMYGLIGGKANSIQPGKRMLSSMTPTIVAKNGKLFMVVGTPGGSTIITSVYQTILNVIEFDMEVQQAVSAKRFHHQWLPEQVDSERGALSTDTRIKLEKKGYLIKDNSVIGRVDAILKTGKGYSGGADPRGDDAAMGW</sequence>
<dbReference type="PRINTS" id="PR01210">
    <property type="entry name" value="GGTRANSPTASE"/>
</dbReference>
<keyword evidence="5 9" id="KW-0378">Hydrolase</keyword>
<evidence type="ECO:0000256" key="3">
    <source>
        <dbReference type="ARBA" id="ARBA00009381"/>
    </source>
</evidence>
<dbReference type="PANTHER" id="PTHR43199">
    <property type="entry name" value="GLUTATHIONE HYDROLASE"/>
    <property type="match status" value="1"/>
</dbReference>
<dbReference type="PROSITE" id="PS00462">
    <property type="entry name" value="G_GLU_TRANSPEPTIDASE"/>
    <property type="match status" value="1"/>
</dbReference>
<keyword evidence="9" id="KW-0317">Glutathione biosynthesis</keyword>
<keyword evidence="11" id="KW-1185">Reference proteome</keyword>
<comment type="pathway">
    <text evidence="9">Sulfur metabolism; glutathione metabolism.</text>
</comment>
<protein>
    <recommendedName>
        <fullName evidence="9">Glutathione hydrolase proenzyme</fullName>
        <ecNumber evidence="9">2.3.2.2</ecNumber>
        <ecNumber evidence="9">3.4.19.13</ecNumber>
    </recommendedName>
    <component>
        <recommendedName>
            <fullName evidence="9">Glutathione hydrolase large chain</fullName>
        </recommendedName>
    </component>
    <component>
        <recommendedName>
            <fullName evidence="9">Glutathione hydrolase small chain</fullName>
        </recommendedName>
    </component>
</protein>
<dbReference type="InterPro" id="IPR043138">
    <property type="entry name" value="GGT_lsub"/>
</dbReference>
<dbReference type="EC" id="3.4.19.13" evidence="9"/>
<comment type="similarity">
    <text evidence="3 9">Belongs to the gamma-glutamyltransferase family.</text>
</comment>
<dbReference type="InterPro" id="IPR043137">
    <property type="entry name" value="GGT_ssub_C"/>
</dbReference>
<comment type="subunit">
    <text evidence="9">This enzyme consists of two polypeptide chains, which are synthesized in precursor form from a single polypeptide.</text>
</comment>
<dbReference type="InterPro" id="IPR051792">
    <property type="entry name" value="GGT_bact"/>
</dbReference>